<name>A0A922KZ04_DERFA</name>
<feature type="signal peptide" evidence="2">
    <location>
        <begin position="1"/>
        <end position="15"/>
    </location>
</feature>
<gene>
    <name evidence="3" type="ORF">DERF_011118</name>
</gene>
<evidence type="ECO:0000313" key="3">
    <source>
        <dbReference type="EMBL" id="KAH9506380.1"/>
    </source>
</evidence>
<sequence length="88" mass="10441">MFPFLFLFSAILVASKNPKYQFAYLTRIELNFVYTTTIDENDENEHPYLVIFRSFGHFLLLLLPLHSALIYWLIVMTSFFGRCVVVFH</sequence>
<evidence type="ECO:0000256" key="2">
    <source>
        <dbReference type="SAM" id="SignalP"/>
    </source>
</evidence>
<dbReference type="AlphaFoldDB" id="A0A922KZ04"/>
<feature type="chain" id="PRO_5036857997" evidence="2">
    <location>
        <begin position="16"/>
        <end position="88"/>
    </location>
</feature>
<protein>
    <submittedName>
        <fullName evidence="3">Uncharacterized protein</fullName>
    </submittedName>
</protein>
<organism evidence="3 4">
    <name type="scientific">Dermatophagoides farinae</name>
    <name type="common">American house dust mite</name>
    <dbReference type="NCBI Taxonomy" id="6954"/>
    <lineage>
        <taxon>Eukaryota</taxon>
        <taxon>Metazoa</taxon>
        <taxon>Ecdysozoa</taxon>
        <taxon>Arthropoda</taxon>
        <taxon>Chelicerata</taxon>
        <taxon>Arachnida</taxon>
        <taxon>Acari</taxon>
        <taxon>Acariformes</taxon>
        <taxon>Sarcoptiformes</taxon>
        <taxon>Astigmata</taxon>
        <taxon>Psoroptidia</taxon>
        <taxon>Analgoidea</taxon>
        <taxon>Pyroglyphidae</taxon>
        <taxon>Dermatophagoidinae</taxon>
        <taxon>Dermatophagoides</taxon>
    </lineage>
</organism>
<reference evidence="3" key="2">
    <citation type="journal article" date="2022" name="Res Sq">
        <title>Comparative Genomics Reveals Insights into the Divergent Evolution of Astigmatic Mites and Household Pest Adaptations.</title>
        <authorList>
            <person name="Xiong Q."/>
            <person name="Wan A.T.-Y."/>
            <person name="Liu X.-Y."/>
            <person name="Fung C.S.-H."/>
            <person name="Xiao X."/>
            <person name="Malainual N."/>
            <person name="Hou J."/>
            <person name="Wang L."/>
            <person name="Wang M."/>
            <person name="Yang K."/>
            <person name="Cui Y."/>
            <person name="Leung E."/>
            <person name="Nong W."/>
            <person name="Shin S.-K."/>
            <person name="Au S."/>
            <person name="Jeong K.Y."/>
            <person name="Chew F.T."/>
            <person name="Hui J."/>
            <person name="Leung T.F."/>
            <person name="Tungtrongchitr A."/>
            <person name="Zhong N."/>
            <person name="Liu Z."/>
            <person name="Tsui S."/>
        </authorList>
    </citation>
    <scope>NUCLEOTIDE SEQUENCE</scope>
    <source>
        <strain evidence="3">Derf</strain>
        <tissue evidence="3">Whole organism</tissue>
    </source>
</reference>
<proteinExistence type="predicted"/>
<dbReference type="EMBL" id="ASGP02000005">
    <property type="protein sequence ID" value="KAH9506380.1"/>
    <property type="molecule type" value="Genomic_DNA"/>
</dbReference>
<accession>A0A922KZ04</accession>
<keyword evidence="2" id="KW-0732">Signal</keyword>
<dbReference type="Proteomes" id="UP000790347">
    <property type="component" value="Unassembled WGS sequence"/>
</dbReference>
<evidence type="ECO:0000313" key="4">
    <source>
        <dbReference type="Proteomes" id="UP000790347"/>
    </source>
</evidence>
<keyword evidence="4" id="KW-1185">Reference proteome</keyword>
<feature type="transmembrane region" description="Helical" evidence="1">
    <location>
        <begin position="69"/>
        <end position="87"/>
    </location>
</feature>
<comment type="caution">
    <text evidence="3">The sequence shown here is derived from an EMBL/GenBank/DDBJ whole genome shotgun (WGS) entry which is preliminary data.</text>
</comment>
<keyword evidence="1" id="KW-1133">Transmembrane helix</keyword>
<keyword evidence="1" id="KW-0812">Transmembrane</keyword>
<reference evidence="3" key="1">
    <citation type="submission" date="2013-05" db="EMBL/GenBank/DDBJ databases">
        <authorList>
            <person name="Yim A.K.Y."/>
            <person name="Chan T.F."/>
            <person name="Ji K.M."/>
            <person name="Liu X.Y."/>
            <person name="Zhou J.W."/>
            <person name="Li R.Q."/>
            <person name="Yang K.Y."/>
            <person name="Li J."/>
            <person name="Li M."/>
            <person name="Law P.T.W."/>
            <person name="Wu Y.L."/>
            <person name="Cai Z.L."/>
            <person name="Qin H."/>
            <person name="Bao Y."/>
            <person name="Leung R.K.K."/>
            <person name="Ng P.K.S."/>
            <person name="Zou J."/>
            <person name="Zhong X.J."/>
            <person name="Ran P.X."/>
            <person name="Zhong N.S."/>
            <person name="Liu Z.G."/>
            <person name="Tsui S.K.W."/>
        </authorList>
    </citation>
    <scope>NUCLEOTIDE SEQUENCE</scope>
    <source>
        <strain evidence="3">Derf</strain>
        <tissue evidence="3">Whole organism</tissue>
    </source>
</reference>
<evidence type="ECO:0000256" key="1">
    <source>
        <dbReference type="SAM" id="Phobius"/>
    </source>
</evidence>
<keyword evidence="1" id="KW-0472">Membrane</keyword>